<organism evidence="11 12">
    <name type="scientific">Daubentonia madagascariensis</name>
    <name type="common">Aye-aye</name>
    <name type="synonym">Sciurus madagascariensis</name>
    <dbReference type="NCBI Taxonomy" id="31869"/>
    <lineage>
        <taxon>Eukaryota</taxon>
        <taxon>Metazoa</taxon>
        <taxon>Chordata</taxon>
        <taxon>Craniata</taxon>
        <taxon>Vertebrata</taxon>
        <taxon>Euteleostomi</taxon>
        <taxon>Mammalia</taxon>
        <taxon>Eutheria</taxon>
        <taxon>Euarchontoglires</taxon>
        <taxon>Primates</taxon>
        <taxon>Strepsirrhini</taxon>
        <taxon>Chiromyiformes</taxon>
        <taxon>Daubentoniidae</taxon>
        <taxon>Daubentonia</taxon>
    </lineage>
</organism>
<reference evidence="11 12" key="1">
    <citation type="journal article" date="2024" name="G3 (Bethesda)">
        <title>A hybrid genome assembly of the endangered aye-aye (Daubentonia madagascariensis).</title>
        <authorList>
            <person name="Versoza C.J."/>
            <person name="Pfeifer S.P."/>
        </authorList>
    </citation>
    <scope>NUCLEOTIDE SEQUENCE [LARGE SCALE GENOMIC DNA]</scope>
    <source>
        <strain evidence="11">6821</strain>
    </source>
</reference>
<dbReference type="GO" id="GO:0006754">
    <property type="term" value="P:ATP biosynthetic process"/>
    <property type="evidence" value="ECO:0007669"/>
    <property type="project" value="UniProtKB-KW"/>
</dbReference>
<dbReference type="EMBL" id="JBFSEQ010000001">
    <property type="protein sequence ID" value="KAL2805942.1"/>
    <property type="molecule type" value="Genomic_DNA"/>
</dbReference>
<sequence length="89" mass="9460">MGSVRKMLVVVAMVGAGAGVGAALFALVTPGELQKQAMLKEMPEQNPQHRKEAARTQELVLATLQEAAATQENVAWRKNWMVGGSGRSA</sequence>
<evidence type="ECO:0000256" key="9">
    <source>
        <dbReference type="ARBA" id="ARBA00023136"/>
    </source>
</evidence>
<evidence type="ECO:0000256" key="1">
    <source>
        <dbReference type="ARBA" id="ARBA00002879"/>
    </source>
</evidence>
<dbReference type="Proteomes" id="UP001610411">
    <property type="component" value="Unassembled WGS sequence"/>
</dbReference>
<evidence type="ECO:0000313" key="12">
    <source>
        <dbReference type="Proteomes" id="UP001610411"/>
    </source>
</evidence>
<keyword evidence="7" id="KW-1133">Transmembrane helix</keyword>
<keyword evidence="12" id="KW-1185">Reference proteome</keyword>
<evidence type="ECO:0000256" key="10">
    <source>
        <dbReference type="ARBA" id="ARBA00023310"/>
    </source>
</evidence>
<keyword evidence="8" id="KW-0496">Mitochondrion</keyword>
<proteinExistence type="inferred from homology"/>
<evidence type="ECO:0000256" key="6">
    <source>
        <dbReference type="ARBA" id="ARBA00022792"/>
    </source>
</evidence>
<dbReference type="PANTHER" id="PTHR36465:SF1">
    <property type="entry name" value="UBIQUINOL-CYTOCHROME-C REDUCTASE COMPLEX ASSEMBLY FACTOR 3"/>
    <property type="match status" value="1"/>
</dbReference>
<evidence type="ECO:0000256" key="2">
    <source>
        <dbReference type="ARBA" id="ARBA00004434"/>
    </source>
</evidence>
<name>A0ABD2F9W1_DAUMA</name>
<evidence type="ECO:0000256" key="4">
    <source>
        <dbReference type="ARBA" id="ARBA00016475"/>
    </source>
</evidence>
<keyword evidence="5" id="KW-0812">Transmembrane</keyword>
<keyword evidence="10" id="KW-0066">ATP synthesis</keyword>
<comment type="caution">
    <text evidence="11">The sequence shown here is derived from an EMBL/GenBank/DDBJ whole genome shotgun (WGS) entry which is preliminary data.</text>
</comment>
<evidence type="ECO:0000256" key="5">
    <source>
        <dbReference type="ARBA" id="ARBA00022692"/>
    </source>
</evidence>
<keyword evidence="9" id="KW-0472">Membrane</keyword>
<dbReference type="AlphaFoldDB" id="A0ABD2F9W1"/>
<evidence type="ECO:0000256" key="7">
    <source>
        <dbReference type="ARBA" id="ARBA00022989"/>
    </source>
</evidence>
<gene>
    <name evidence="11" type="ORF">WCI35_002567</name>
</gene>
<evidence type="ECO:0000313" key="11">
    <source>
        <dbReference type="EMBL" id="KAL2805942.1"/>
    </source>
</evidence>
<dbReference type="GO" id="GO:0005743">
    <property type="term" value="C:mitochondrial inner membrane"/>
    <property type="evidence" value="ECO:0007669"/>
    <property type="project" value="UniProtKB-SubCell"/>
</dbReference>
<dbReference type="Pfam" id="PF15141">
    <property type="entry name" value="UQCC3"/>
    <property type="match status" value="1"/>
</dbReference>
<evidence type="ECO:0000256" key="8">
    <source>
        <dbReference type="ARBA" id="ARBA00023128"/>
    </source>
</evidence>
<accession>A0ABD2F9W1</accession>
<dbReference type="InterPro" id="IPR027896">
    <property type="entry name" value="UQCC3"/>
</dbReference>
<evidence type="ECO:0000256" key="3">
    <source>
        <dbReference type="ARBA" id="ARBA00006970"/>
    </source>
</evidence>
<comment type="function">
    <text evidence="1">Required for the assembly of the ubiquinol-cytochrome c reductase complex (mitochondrial respiratory chain complex III or cytochrome b-c1 complex), mediating cytochrome b recruitment and probably stabilization within the complex. Thereby, plays an important role in ATP production by mitochondria. Cardiolipin-binding protein, it may also control the cardiolipin composition of mitochondria membranes and their morphology.</text>
</comment>
<dbReference type="PANTHER" id="PTHR36465">
    <property type="entry name" value="UBIQUINOL-CYTOCHROME-C REDUCTASE COMPLEX ASSEMBLY FACTOR 3"/>
    <property type="match status" value="1"/>
</dbReference>
<keyword evidence="6" id="KW-0999">Mitochondrion inner membrane</keyword>
<protein>
    <recommendedName>
        <fullName evidence="4">Ubiquinol-cytochrome-c reductase complex assembly factor 3</fullName>
    </recommendedName>
</protein>
<comment type="subcellular location">
    <subcellularLocation>
        <location evidence="2">Mitochondrion inner membrane</location>
        <topology evidence="2">Single-pass membrane protein</topology>
    </subcellularLocation>
</comment>
<comment type="similarity">
    <text evidence="3">Belongs to the UQCC3 family.</text>
</comment>